<reference evidence="1" key="1">
    <citation type="submission" date="2014-12" db="EMBL/GenBank/DDBJ databases">
        <title>Insight into the proteome of Arion vulgaris.</title>
        <authorList>
            <person name="Aradska J."/>
            <person name="Bulat T."/>
            <person name="Smidak R."/>
            <person name="Sarate P."/>
            <person name="Gangsoo J."/>
            <person name="Sialana F."/>
            <person name="Bilban M."/>
            <person name="Lubec G."/>
        </authorList>
    </citation>
    <scope>NUCLEOTIDE SEQUENCE</scope>
    <source>
        <tissue evidence="1">Skin</tissue>
    </source>
</reference>
<evidence type="ECO:0008006" key="2">
    <source>
        <dbReference type="Google" id="ProtNLM"/>
    </source>
</evidence>
<accession>A0A0B7A182</accession>
<dbReference type="PRINTS" id="PR00178">
    <property type="entry name" value="FATTYACIDBP"/>
</dbReference>
<dbReference type="InterPro" id="IPR012674">
    <property type="entry name" value="Calycin"/>
</dbReference>
<gene>
    <name evidence="1" type="primary">ORF92147</name>
</gene>
<dbReference type="GO" id="GO:0008289">
    <property type="term" value="F:lipid binding"/>
    <property type="evidence" value="ECO:0007669"/>
    <property type="project" value="UniProtKB-KW"/>
</dbReference>
<dbReference type="Gene3D" id="2.40.128.20">
    <property type="match status" value="1"/>
</dbReference>
<name>A0A0B7A182_9EUPU</name>
<protein>
    <recommendedName>
        <fullName evidence="2">Lipocalin/cytosolic fatty-acid binding domain-containing protein</fullName>
    </recommendedName>
</protein>
<organism evidence="1">
    <name type="scientific">Arion vulgaris</name>
    <dbReference type="NCBI Taxonomy" id="1028688"/>
    <lineage>
        <taxon>Eukaryota</taxon>
        <taxon>Metazoa</taxon>
        <taxon>Spiralia</taxon>
        <taxon>Lophotrochozoa</taxon>
        <taxon>Mollusca</taxon>
        <taxon>Gastropoda</taxon>
        <taxon>Heterobranchia</taxon>
        <taxon>Euthyneura</taxon>
        <taxon>Panpulmonata</taxon>
        <taxon>Eupulmonata</taxon>
        <taxon>Stylommatophora</taxon>
        <taxon>Helicina</taxon>
        <taxon>Arionoidea</taxon>
        <taxon>Arionidae</taxon>
        <taxon>Arion</taxon>
    </lineage>
</organism>
<dbReference type="AlphaFoldDB" id="A0A0B7A182"/>
<proteinExistence type="predicted"/>
<sequence length="138" mass="15514">MGVDKFLGEWLEEKKEGFDDVADAIGLSGEKRAFFKNSRSQLTYTRDGDIWSLASGIFGFTRGITHSFRLGESFNTENIDGTPLESLINTDGSRLIERHESLGQKRYTMDIVREVNNNAMFATTTIEGVSMTVIYTRS</sequence>
<dbReference type="InterPro" id="IPR000463">
    <property type="entry name" value="Fatty_acid-bd"/>
</dbReference>
<evidence type="ECO:0000313" key="1">
    <source>
        <dbReference type="EMBL" id="CEK74689.1"/>
    </source>
</evidence>
<dbReference type="EMBL" id="HACG01027824">
    <property type="protein sequence ID" value="CEK74689.1"/>
    <property type="molecule type" value="Transcribed_RNA"/>
</dbReference>
<dbReference type="SUPFAM" id="SSF50814">
    <property type="entry name" value="Lipocalins"/>
    <property type="match status" value="1"/>
</dbReference>
<dbReference type="CDD" id="cd00742">
    <property type="entry name" value="FABP"/>
    <property type="match status" value="1"/>
</dbReference>